<accession>A0A250XA84</accession>
<feature type="chain" id="PRO_5012829265" evidence="2">
    <location>
        <begin position="22"/>
        <end position="426"/>
    </location>
</feature>
<dbReference type="EMBL" id="BEGY01000048">
    <property type="protein sequence ID" value="GAX80015.1"/>
    <property type="molecule type" value="Genomic_DNA"/>
</dbReference>
<feature type="compositionally biased region" description="Gly residues" evidence="1">
    <location>
        <begin position="356"/>
        <end position="368"/>
    </location>
</feature>
<feature type="signal peptide" evidence="2">
    <location>
        <begin position="1"/>
        <end position="21"/>
    </location>
</feature>
<name>A0A250XA84_9CHLO</name>
<feature type="compositionally biased region" description="Low complexity" evidence="1">
    <location>
        <begin position="45"/>
        <end position="57"/>
    </location>
</feature>
<evidence type="ECO:0000256" key="2">
    <source>
        <dbReference type="SAM" id="SignalP"/>
    </source>
</evidence>
<evidence type="ECO:0000313" key="3">
    <source>
        <dbReference type="EMBL" id="GAX80015.1"/>
    </source>
</evidence>
<feature type="compositionally biased region" description="Low complexity" evidence="1">
    <location>
        <begin position="290"/>
        <end position="305"/>
    </location>
</feature>
<dbReference type="Proteomes" id="UP000232323">
    <property type="component" value="Unassembled WGS sequence"/>
</dbReference>
<feature type="region of interest" description="Disordered" evidence="1">
    <location>
        <begin position="45"/>
        <end position="66"/>
    </location>
</feature>
<evidence type="ECO:0000313" key="4">
    <source>
        <dbReference type="Proteomes" id="UP000232323"/>
    </source>
</evidence>
<feature type="compositionally biased region" description="Gly residues" evidence="1">
    <location>
        <begin position="337"/>
        <end position="348"/>
    </location>
</feature>
<proteinExistence type="predicted"/>
<sequence length="426" mass="45204">MHIRDLCMLFLFALLLRNSYGGASSRHVPGFRSVLENEQYGISLQSGTGSQSQSQPQNMPDNNTDPLKQLDMSLKWLISASSDIQEILDAASVLSQVQQSISDMEKLQALHSDTALLEVRPWDAFVHPISEGAEDLLPKQQAREFESQSSELGLDGYISSDSYYDAWNEELVWRPYLENGNDNDLQSDVEVADEGDDEQLICYEAASTQPADEQEPGVRLVTWRNVFNLSKSVVQRALPVAPIAEAQANWAQDNENIILQQALGSAGELTAVSRHLHQQLGDSKGGGEQQAGVGAQQDVGATSSSSGGGSVVNGHLGPSEGGGGSGGPDGQYQQQGWGPGGEGSGGPDGQYQQQGWGPGGEGSGGPGGVLPPLPKANINTRWVHFNGNDDGSNTLVVGSRLFPIVTVDKAADGSVIAKEGPLSGKR</sequence>
<comment type="caution">
    <text evidence="3">The sequence shown here is derived from an EMBL/GenBank/DDBJ whole genome shotgun (WGS) entry which is preliminary data.</text>
</comment>
<feature type="region of interest" description="Disordered" evidence="1">
    <location>
        <begin position="279"/>
        <end position="375"/>
    </location>
</feature>
<keyword evidence="2" id="KW-0732">Signal</keyword>
<organism evidence="3 4">
    <name type="scientific">Chlamydomonas eustigma</name>
    <dbReference type="NCBI Taxonomy" id="1157962"/>
    <lineage>
        <taxon>Eukaryota</taxon>
        <taxon>Viridiplantae</taxon>
        <taxon>Chlorophyta</taxon>
        <taxon>core chlorophytes</taxon>
        <taxon>Chlorophyceae</taxon>
        <taxon>CS clade</taxon>
        <taxon>Chlamydomonadales</taxon>
        <taxon>Chlamydomonadaceae</taxon>
        <taxon>Chlamydomonas</taxon>
    </lineage>
</organism>
<feature type="compositionally biased region" description="Gly residues" evidence="1">
    <location>
        <begin position="319"/>
        <end position="329"/>
    </location>
</feature>
<gene>
    <name evidence="3" type="ORF">CEUSTIGMA_g7454.t1</name>
</gene>
<evidence type="ECO:0000256" key="1">
    <source>
        <dbReference type="SAM" id="MobiDB-lite"/>
    </source>
</evidence>
<keyword evidence="4" id="KW-1185">Reference proteome</keyword>
<reference evidence="3 4" key="1">
    <citation type="submission" date="2017-08" db="EMBL/GenBank/DDBJ databases">
        <title>Acidophilic green algal genome provides insights into adaptation to an acidic environment.</title>
        <authorList>
            <person name="Hirooka S."/>
            <person name="Hirose Y."/>
            <person name="Kanesaki Y."/>
            <person name="Higuchi S."/>
            <person name="Fujiwara T."/>
            <person name="Onuma R."/>
            <person name="Era A."/>
            <person name="Ohbayashi R."/>
            <person name="Uzuka A."/>
            <person name="Nozaki H."/>
            <person name="Yoshikawa H."/>
            <person name="Miyagishima S.Y."/>
        </authorList>
    </citation>
    <scope>NUCLEOTIDE SEQUENCE [LARGE SCALE GENOMIC DNA]</scope>
    <source>
        <strain evidence="3 4">NIES-2499</strain>
    </source>
</reference>
<protein>
    <submittedName>
        <fullName evidence="3">Uncharacterized protein</fullName>
    </submittedName>
</protein>
<dbReference type="AlphaFoldDB" id="A0A250XA84"/>